<comment type="caution">
    <text evidence="2">The sequence shown here is derived from an EMBL/GenBank/DDBJ whole genome shotgun (WGS) entry which is preliminary data.</text>
</comment>
<evidence type="ECO:0008006" key="4">
    <source>
        <dbReference type="Google" id="ProtNLM"/>
    </source>
</evidence>
<name>A0A2T0MH14_9FLAO</name>
<evidence type="ECO:0000256" key="1">
    <source>
        <dbReference type="SAM" id="SignalP"/>
    </source>
</evidence>
<proteinExistence type="predicted"/>
<protein>
    <recommendedName>
        <fullName evidence="4">MORN repeat protein</fullName>
    </recommendedName>
</protein>
<dbReference type="AlphaFoldDB" id="A0A2T0MH14"/>
<sequence length="171" mass="19445">MKRIVILSLVSLAFFAAIGQTTKFEGSIVSAEEIPEAVLSSQQANFGDKKVIRWKRQESTGRKGNSFTRYVSFMKEGKRPLSNARYSAEGEILYYSEYYGPKTIPGLLRPDLEENFSGSKVTGGVHIKLYKTKKEYYRIRLKKGSIVSYVYYDKNGGQVDRNQLPSDVDFQ</sequence>
<gene>
    <name evidence="2" type="ORF">CLV81_0853</name>
</gene>
<feature type="signal peptide" evidence="1">
    <location>
        <begin position="1"/>
        <end position="19"/>
    </location>
</feature>
<evidence type="ECO:0000313" key="3">
    <source>
        <dbReference type="Proteomes" id="UP000237640"/>
    </source>
</evidence>
<dbReference type="SUPFAM" id="SSF160574">
    <property type="entry name" value="BT0923-like"/>
    <property type="match status" value="1"/>
</dbReference>
<keyword evidence="3" id="KW-1185">Reference proteome</keyword>
<organism evidence="2 3">
    <name type="scientific">Flagellimonas meridianipacifica</name>
    <dbReference type="NCBI Taxonomy" id="1080225"/>
    <lineage>
        <taxon>Bacteria</taxon>
        <taxon>Pseudomonadati</taxon>
        <taxon>Bacteroidota</taxon>
        <taxon>Flavobacteriia</taxon>
        <taxon>Flavobacteriales</taxon>
        <taxon>Flavobacteriaceae</taxon>
        <taxon>Flagellimonas</taxon>
    </lineage>
</organism>
<accession>A0A2T0MH14</accession>
<dbReference type="RefSeq" id="WP_106143794.1">
    <property type="nucleotide sequence ID" value="NZ_PVYX01000001.1"/>
</dbReference>
<dbReference type="EMBL" id="PVYX01000001">
    <property type="protein sequence ID" value="PRX56855.1"/>
    <property type="molecule type" value="Genomic_DNA"/>
</dbReference>
<keyword evidence="1" id="KW-0732">Signal</keyword>
<dbReference type="Proteomes" id="UP000237640">
    <property type="component" value="Unassembled WGS sequence"/>
</dbReference>
<feature type="chain" id="PRO_5015456429" description="MORN repeat protein" evidence="1">
    <location>
        <begin position="20"/>
        <end position="171"/>
    </location>
</feature>
<evidence type="ECO:0000313" key="2">
    <source>
        <dbReference type="EMBL" id="PRX56855.1"/>
    </source>
</evidence>
<reference evidence="2 3" key="1">
    <citation type="submission" date="2018-03" db="EMBL/GenBank/DDBJ databases">
        <title>Genomic Encyclopedia of Archaeal and Bacterial Type Strains, Phase II (KMG-II): from individual species to whole genera.</title>
        <authorList>
            <person name="Goeker M."/>
        </authorList>
    </citation>
    <scope>NUCLEOTIDE SEQUENCE [LARGE SCALE GENOMIC DNA]</scope>
    <source>
        <strain evidence="2 3">DSM 25027</strain>
    </source>
</reference>